<accession>A0A673CWD0</accession>
<dbReference type="AlphaFoldDB" id="A0A673CWD0"/>
<proteinExistence type="predicted"/>
<reference evidence="1" key="3">
    <citation type="submission" date="2025-09" db="UniProtKB">
        <authorList>
            <consortium name="Ensembl"/>
        </authorList>
    </citation>
    <scope>IDENTIFICATION</scope>
</reference>
<keyword evidence="2" id="KW-1185">Reference proteome</keyword>
<dbReference type="Ensembl" id="ENSSORT00005057564.1">
    <property type="protein sequence ID" value="ENSSORP00005056268.1"/>
    <property type="gene ID" value="ENSSORG00005025044.1"/>
</dbReference>
<reference evidence="1" key="1">
    <citation type="submission" date="2019-06" db="EMBL/GenBank/DDBJ databases">
        <authorList>
            <consortium name="Wellcome Sanger Institute Data Sharing"/>
        </authorList>
    </citation>
    <scope>NUCLEOTIDE SEQUENCE [LARGE SCALE GENOMIC DNA]</scope>
</reference>
<evidence type="ECO:0000313" key="2">
    <source>
        <dbReference type="Proteomes" id="UP000472271"/>
    </source>
</evidence>
<dbReference type="InParanoid" id="A0A673CWD0"/>
<sequence length="97" mass="10891">RAVSGYLSTGGMTLRGPAAHLRKPPTWRRSGDESYWETLVSQGEVLPPYVRARSGAKNPSKPGFFLLQSEEGVGREFTSCRLQRRNKLNSVIWLQSK</sequence>
<dbReference type="Proteomes" id="UP000472271">
    <property type="component" value="Chromosome 19"/>
</dbReference>
<name>A0A673CWD0_9TELE</name>
<evidence type="ECO:0000313" key="1">
    <source>
        <dbReference type="Ensembl" id="ENSSORP00005056268.1"/>
    </source>
</evidence>
<organism evidence="1 2">
    <name type="scientific">Sphaeramia orbicularis</name>
    <name type="common">orbiculate cardinalfish</name>
    <dbReference type="NCBI Taxonomy" id="375764"/>
    <lineage>
        <taxon>Eukaryota</taxon>
        <taxon>Metazoa</taxon>
        <taxon>Chordata</taxon>
        <taxon>Craniata</taxon>
        <taxon>Vertebrata</taxon>
        <taxon>Euteleostomi</taxon>
        <taxon>Actinopterygii</taxon>
        <taxon>Neopterygii</taxon>
        <taxon>Teleostei</taxon>
        <taxon>Neoteleostei</taxon>
        <taxon>Acanthomorphata</taxon>
        <taxon>Gobiaria</taxon>
        <taxon>Kurtiformes</taxon>
        <taxon>Apogonoidei</taxon>
        <taxon>Apogonidae</taxon>
        <taxon>Apogoninae</taxon>
        <taxon>Sphaeramia</taxon>
    </lineage>
</organism>
<reference evidence="1" key="2">
    <citation type="submission" date="2025-08" db="UniProtKB">
        <authorList>
            <consortium name="Ensembl"/>
        </authorList>
    </citation>
    <scope>IDENTIFICATION</scope>
</reference>
<protein>
    <submittedName>
        <fullName evidence="1">Uncharacterized protein</fullName>
    </submittedName>
</protein>